<dbReference type="RefSeq" id="WP_146597043.1">
    <property type="nucleotide sequence ID" value="NZ_SJPT01000011.1"/>
</dbReference>
<gene>
    <name evidence="1" type="ORF">Pla52o_51100</name>
</gene>
<evidence type="ECO:0000313" key="2">
    <source>
        <dbReference type="Proteomes" id="UP000316304"/>
    </source>
</evidence>
<proteinExistence type="predicted"/>
<protein>
    <recommendedName>
        <fullName evidence="3">Leucine Rich repeats (2 copies)</fullName>
    </recommendedName>
</protein>
<evidence type="ECO:0008006" key="3">
    <source>
        <dbReference type="Google" id="ProtNLM"/>
    </source>
</evidence>
<organism evidence="1 2">
    <name type="scientific">Novipirellula galeiformis</name>
    <dbReference type="NCBI Taxonomy" id="2528004"/>
    <lineage>
        <taxon>Bacteria</taxon>
        <taxon>Pseudomonadati</taxon>
        <taxon>Planctomycetota</taxon>
        <taxon>Planctomycetia</taxon>
        <taxon>Pirellulales</taxon>
        <taxon>Pirellulaceae</taxon>
        <taxon>Novipirellula</taxon>
    </lineage>
</organism>
<sequence length="289" mass="32797">MSDWQPNICDCPAGDLITIDSQHWDACLRRLSKGDLAGVHISAMSRYAEKDLEFLRDFPNITAVAISYGKGIDLAGLQYLKGLQYLTLDTYKGPPDLGQFSKLRTLSAEWSPQLSPDERNEQLENLTLFKYKCPRSDLSCLPVVPSLKHLELNLSAITSLEGVERQRHVQSLHFYRFAKLTRIADITSLSGGSLQLVKFELCKKIEDIDQLGQLESVKKMTLDRCADIKDLEFLRGCSQLEEFVILDTKILSGDLRPLLDLPKLRYFCTSDKRHHSHSKAEINALLRSR</sequence>
<dbReference type="EMBL" id="SJPT01000011">
    <property type="protein sequence ID" value="TWU17554.1"/>
    <property type="molecule type" value="Genomic_DNA"/>
</dbReference>
<keyword evidence="2" id="KW-1185">Reference proteome</keyword>
<dbReference type="InterPro" id="IPR032675">
    <property type="entry name" value="LRR_dom_sf"/>
</dbReference>
<evidence type="ECO:0000313" key="1">
    <source>
        <dbReference type="EMBL" id="TWU17554.1"/>
    </source>
</evidence>
<comment type="caution">
    <text evidence="1">The sequence shown here is derived from an EMBL/GenBank/DDBJ whole genome shotgun (WGS) entry which is preliminary data.</text>
</comment>
<dbReference type="OrthoDB" id="9157385at2"/>
<dbReference type="SUPFAM" id="SSF52058">
    <property type="entry name" value="L domain-like"/>
    <property type="match status" value="1"/>
</dbReference>
<dbReference type="AlphaFoldDB" id="A0A5C6C2S4"/>
<accession>A0A5C6C2S4</accession>
<reference evidence="1 2" key="1">
    <citation type="submission" date="2019-02" db="EMBL/GenBank/DDBJ databases">
        <title>Deep-cultivation of Planctomycetes and their phenomic and genomic characterization uncovers novel biology.</title>
        <authorList>
            <person name="Wiegand S."/>
            <person name="Jogler M."/>
            <person name="Boedeker C."/>
            <person name="Pinto D."/>
            <person name="Vollmers J."/>
            <person name="Rivas-Marin E."/>
            <person name="Kohn T."/>
            <person name="Peeters S.H."/>
            <person name="Heuer A."/>
            <person name="Rast P."/>
            <person name="Oberbeckmann S."/>
            <person name="Bunk B."/>
            <person name="Jeske O."/>
            <person name="Meyerdierks A."/>
            <person name="Storesund J.E."/>
            <person name="Kallscheuer N."/>
            <person name="Luecker S."/>
            <person name="Lage O.M."/>
            <person name="Pohl T."/>
            <person name="Merkel B.J."/>
            <person name="Hornburger P."/>
            <person name="Mueller R.-W."/>
            <person name="Bruemmer F."/>
            <person name="Labrenz M."/>
            <person name="Spormann A.M."/>
            <person name="Op Den Camp H."/>
            <person name="Overmann J."/>
            <person name="Amann R."/>
            <person name="Jetten M.S.M."/>
            <person name="Mascher T."/>
            <person name="Medema M.H."/>
            <person name="Devos D.P."/>
            <person name="Kaster A.-K."/>
            <person name="Ovreas L."/>
            <person name="Rohde M."/>
            <person name="Galperin M.Y."/>
            <person name="Jogler C."/>
        </authorList>
    </citation>
    <scope>NUCLEOTIDE SEQUENCE [LARGE SCALE GENOMIC DNA]</scope>
    <source>
        <strain evidence="1 2">Pla52o</strain>
    </source>
</reference>
<name>A0A5C6C2S4_9BACT</name>
<dbReference type="Gene3D" id="3.80.10.10">
    <property type="entry name" value="Ribonuclease Inhibitor"/>
    <property type="match status" value="1"/>
</dbReference>
<dbReference type="Proteomes" id="UP000316304">
    <property type="component" value="Unassembled WGS sequence"/>
</dbReference>